<dbReference type="FunFam" id="3.20.20.100:FF:000004">
    <property type="entry name" value="Oxidoreductase, aldo/keto reductase"/>
    <property type="match status" value="1"/>
</dbReference>
<sequence length="315" mass="34079">MDMRTLGSSGLQIAPIVLGGNVFGWTADEATSFQLLDAFVDAGFNAIDTADSYSRWAPGNRGGESETIIGKWLASSRKRDKVVLATKVGWDLGDGRKGLAKDYILEAVEGSLRRLKTDRIDLYQSHVDDHEAPMEETLWAYDQLIRQGKVRAIGASNHEAERLKTALSISERESLPRYESLQPKYNLYDRDAFEGDLENLCLEENVGVICYYGLAAGFLTGKYRSAADFGKSARGQGMSTYLNARGLRILAALDKVSGELGGTPAQVALAWLIARPSVTAPIVSATSLDQLRDILGAARLTLGSEAIAALDDASA</sequence>
<evidence type="ECO:0000256" key="1">
    <source>
        <dbReference type="ARBA" id="ARBA00023002"/>
    </source>
</evidence>
<dbReference type="PANTHER" id="PTHR43364:SF6">
    <property type="entry name" value="OXIDOREDUCTASE-RELATED"/>
    <property type="match status" value="1"/>
</dbReference>
<keyword evidence="1" id="KW-0560">Oxidoreductase</keyword>
<dbReference type="GO" id="GO:0005829">
    <property type="term" value="C:cytosol"/>
    <property type="evidence" value="ECO:0007669"/>
    <property type="project" value="TreeGrafter"/>
</dbReference>
<evidence type="ECO:0000313" key="3">
    <source>
        <dbReference type="EMBL" id="GGE34682.1"/>
    </source>
</evidence>
<gene>
    <name evidence="3" type="primary">mocA</name>
    <name evidence="3" type="ORF">GCM10007276_10130</name>
</gene>
<dbReference type="InterPro" id="IPR050523">
    <property type="entry name" value="AKR_Detox_Biosynth"/>
</dbReference>
<protein>
    <submittedName>
        <fullName evidence="3">Oxidoreductase</fullName>
    </submittedName>
</protein>
<accession>A0A8J2VNX5</accession>
<dbReference type="Gene3D" id="3.20.20.100">
    <property type="entry name" value="NADP-dependent oxidoreductase domain"/>
    <property type="match status" value="1"/>
</dbReference>
<dbReference type="GO" id="GO:0016491">
    <property type="term" value="F:oxidoreductase activity"/>
    <property type="evidence" value="ECO:0007669"/>
    <property type="project" value="UniProtKB-KW"/>
</dbReference>
<evidence type="ECO:0000313" key="4">
    <source>
        <dbReference type="Proteomes" id="UP000602745"/>
    </source>
</evidence>
<comment type="caution">
    <text evidence="3">The sequence shown here is derived from an EMBL/GenBank/DDBJ whole genome shotgun (WGS) entry which is preliminary data.</text>
</comment>
<dbReference type="InterPro" id="IPR023210">
    <property type="entry name" value="NADP_OxRdtase_dom"/>
</dbReference>
<dbReference type="RefSeq" id="WP_188408578.1">
    <property type="nucleotide sequence ID" value="NZ_BMCP01000001.1"/>
</dbReference>
<reference evidence="3" key="1">
    <citation type="journal article" date="2014" name="Int. J. Syst. Evol. Microbiol.">
        <title>Complete genome sequence of Corynebacterium casei LMG S-19264T (=DSM 44701T), isolated from a smear-ripened cheese.</title>
        <authorList>
            <consortium name="US DOE Joint Genome Institute (JGI-PGF)"/>
            <person name="Walter F."/>
            <person name="Albersmeier A."/>
            <person name="Kalinowski J."/>
            <person name="Ruckert C."/>
        </authorList>
    </citation>
    <scope>NUCLEOTIDE SEQUENCE</scope>
    <source>
        <strain evidence="3">CCM 7684</strain>
    </source>
</reference>
<dbReference type="PANTHER" id="PTHR43364">
    <property type="entry name" value="NADH-SPECIFIC METHYLGLYOXAL REDUCTASE-RELATED"/>
    <property type="match status" value="1"/>
</dbReference>
<dbReference type="Proteomes" id="UP000602745">
    <property type="component" value="Unassembled WGS sequence"/>
</dbReference>
<dbReference type="InterPro" id="IPR036812">
    <property type="entry name" value="NAD(P)_OxRdtase_dom_sf"/>
</dbReference>
<evidence type="ECO:0000259" key="2">
    <source>
        <dbReference type="Pfam" id="PF00248"/>
    </source>
</evidence>
<organism evidence="3 4">
    <name type="scientific">Agaricicola taiwanensis</name>
    <dbReference type="NCBI Taxonomy" id="591372"/>
    <lineage>
        <taxon>Bacteria</taxon>
        <taxon>Pseudomonadati</taxon>
        <taxon>Pseudomonadota</taxon>
        <taxon>Alphaproteobacteria</taxon>
        <taxon>Rhodobacterales</taxon>
        <taxon>Paracoccaceae</taxon>
        <taxon>Agaricicola</taxon>
    </lineage>
</organism>
<dbReference type="SUPFAM" id="SSF51430">
    <property type="entry name" value="NAD(P)-linked oxidoreductase"/>
    <property type="match status" value="1"/>
</dbReference>
<dbReference type="EMBL" id="BMCP01000001">
    <property type="protein sequence ID" value="GGE34682.1"/>
    <property type="molecule type" value="Genomic_DNA"/>
</dbReference>
<feature type="domain" description="NADP-dependent oxidoreductase" evidence="2">
    <location>
        <begin position="15"/>
        <end position="313"/>
    </location>
</feature>
<dbReference type="Pfam" id="PF00248">
    <property type="entry name" value="Aldo_ket_red"/>
    <property type="match status" value="1"/>
</dbReference>
<dbReference type="AlphaFoldDB" id="A0A8J2VNX5"/>
<proteinExistence type="predicted"/>
<keyword evidence="4" id="KW-1185">Reference proteome</keyword>
<reference evidence="3" key="2">
    <citation type="submission" date="2020-09" db="EMBL/GenBank/DDBJ databases">
        <authorList>
            <person name="Sun Q."/>
            <person name="Sedlacek I."/>
        </authorList>
    </citation>
    <scope>NUCLEOTIDE SEQUENCE</scope>
    <source>
        <strain evidence="3">CCM 7684</strain>
    </source>
</reference>
<name>A0A8J2VNX5_9RHOB</name>
<dbReference type="CDD" id="cd19081">
    <property type="entry name" value="AKR_AKR9C1"/>
    <property type="match status" value="1"/>
</dbReference>